<dbReference type="RefSeq" id="WP_329404667.1">
    <property type="nucleotide sequence ID" value="NZ_CP109019.1"/>
</dbReference>
<feature type="transmembrane region" description="Helical" evidence="2">
    <location>
        <begin position="12"/>
        <end position="34"/>
    </location>
</feature>
<keyword evidence="2" id="KW-0472">Membrane</keyword>
<gene>
    <name evidence="4" type="ORF">OG515_24150</name>
</gene>
<organism evidence="4 5">
    <name type="scientific">Streptomyces melanogenes</name>
    <dbReference type="NCBI Taxonomy" id="67326"/>
    <lineage>
        <taxon>Bacteria</taxon>
        <taxon>Bacillati</taxon>
        <taxon>Actinomycetota</taxon>
        <taxon>Actinomycetes</taxon>
        <taxon>Kitasatosporales</taxon>
        <taxon>Streptomycetaceae</taxon>
        <taxon>Streptomyces</taxon>
    </lineage>
</organism>
<feature type="domain" description="Putative Flp pilus-assembly TadG-like N-terminal" evidence="3">
    <location>
        <begin position="11"/>
        <end position="58"/>
    </location>
</feature>
<proteinExistence type="predicted"/>
<evidence type="ECO:0000259" key="3">
    <source>
        <dbReference type="Pfam" id="PF13400"/>
    </source>
</evidence>
<accession>A0ABZ1XVR4</accession>
<evidence type="ECO:0000256" key="1">
    <source>
        <dbReference type="SAM" id="MobiDB-lite"/>
    </source>
</evidence>
<sequence>MTSRRLHGDRGQAFPVYITVVAGLLFLAFAYFAVGQAAVKRNEAGTAADAAALAAAQDYRDRLRDKLLDGFDPVVWKDVLDGLRGGSAAASCAAADTLAASNDASVESCVPGDWPGYTVSVRTNATAGKSVIAATENSKGTAKATAVIEPRCQIKGSDAPPTSAPPNTGSPTPDPSSSPGGEDKKAYRLVCDNMRDFDVDPDRLDLLPKAADLFAVHLAKK</sequence>
<reference evidence="4" key="1">
    <citation type="submission" date="2022-10" db="EMBL/GenBank/DDBJ databases">
        <title>The complete genomes of actinobacterial strains from the NBC collection.</title>
        <authorList>
            <person name="Joergensen T.S."/>
            <person name="Alvarez Arevalo M."/>
            <person name="Sterndorff E.B."/>
            <person name="Faurdal D."/>
            <person name="Vuksanovic O."/>
            <person name="Mourched A.-S."/>
            <person name="Charusanti P."/>
            <person name="Shaw S."/>
            <person name="Blin K."/>
            <person name="Weber T."/>
        </authorList>
    </citation>
    <scope>NUCLEOTIDE SEQUENCE</scope>
    <source>
        <strain evidence="4">NBC_00668</strain>
    </source>
</reference>
<dbReference type="Pfam" id="PF13400">
    <property type="entry name" value="Tad"/>
    <property type="match status" value="1"/>
</dbReference>
<keyword evidence="2" id="KW-1133">Transmembrane helix</keyword>
<evidence type="ECO:0000313" key="5">
    <source>
        <dbReference type="Proteomes" id="UP001432060"/>
    </source>
</evidence>
<protein>
    <submittedName>
        <fullName evidence="4">Pilus assembly protein TadG-related protein</fullName>
    </submittedName>
</protein>
<feature type="compositionally biased region" description="Low complexity" evidence="1">
    <location>
        <begin position="165"/>
        <end position="180"/>
    </location>
</feature>
<dbReference type="EMBL" id="CP109019">
    <property type="protein sequence ID" value="WUT87684.1"/>
    <property type="molecule type" value="Genomic_DNA"/>
</dbReference>
<evidence type="ECO:0000313" key="4">
    <source>
        <dbReference type="EMBL" id="WUT87684.1"/>
    </source>
</evidence>
<keyword evidence="2" id="KW-0812">Transmembrane</keyword>
<name>A0ABZ1XVR4_9ACTN</name>
<feature type="region of interest" description="Disordered" evidence="1">
    <location>
        <begin position="151"/>
        <end position="187"/>
    </location>
</feature>
<dbReference type="InterPro" id="IPR028087">
    <property type="entry name" value="Tad_N"/>
</dbReference>
<evidence type="ECO:0000256" key="2">
    <source>
        <dbReference type="SAM" id="Phobius"/>
    </source>
</evidence>
<keyword evidence="5" id="KW-1185">Reference proteome</keyword>
<dbReference type="Proteomes" id="UP001432060">
    <property type="component" value="Chromosome"/>
</dbReference>